<dbReference type="InterPro" id="IPR050312">
    <property type="entry name" value="IolE/XylAMocC-like"/>
</dbReference>
<dbReference type="Pfam" id="PF01261">
    <property type="entry name" value="AP_endonuc_2"/>
    <property type="match status" value="1"/>
</dbReference>
<name>A0AAC9PY49_9FLAO</name>
<dbReference type="PANTHER" id="PTHR12110">
    <property type="entry name" value="HYDROXYPYRUVATE ISOMERASE"/>
    <property type="match status" value="1"/>
</dbReference>
<protein>
    <submittedName>
        <fullName evidence="2">Endonuclease</fullName>
    </submittedName>
</protein>
<dbReference type="KEGG" id="lvn:BWR22_13080"/>
<dbReference type="EMBL" id="CP019352">
    <property type="protein sequence ID" value="APY01538.1"/>
    <property type="molecule type" value="Genomic_DNA"/>
</dbReference>
<keyword evidence="2" id="KW-0255">Endonuclease</keyword>
<evidence type="ECO:0000259" key="1">
    <source>
        <dbReference type="Pfam" id="PF01261"/>
    </source>
</evidence>
<dbReference type="AlphaFoldDB" id="A0AAC9PY49"/>
<dbReference type="PANTHER" id="PTHR12110:SF53">
    <property type="entry name" value="BLR5974 PROTEIN"/>
    <property type="match status" value="1"/>
</dbReference>
<dbReference type="InterPro" id="IPR036237">
    <property type="entry name" value="Xyl_isomerase-like_sf"/>
</dbReference>
<reference evidence="2 3" key="1">
    <citation type="submission" date="2017-01" db="EMBL/GenBank/DDBJ databases">
        <title>Complete genome of Lacinutrix venerupis DOK2-8 isolated from seawater in Dokdo.</title>
        <authorList>
            <person name="Chi W.-J."/>
            <person name="Kim J.H."/>
        </authorList>
    </citation>
    <scope>NUCLEOTIDE SEQUENCE [LARGE SCALE GENOMIC DNA]</scope>
    <source>
        <strain evidence="2 3">DOK2-8</strain>
    </source>
</reference>
<dbReference type="InterPro" id="IPR013022">
    <property type="entry name" value="Xyl_isomerase-like_TIM-brl"/>
</dbReference>
<keyword evidence="3" id="KW-1185">Reference proteome</keyword>
<dbReference type="SUPFAM" id="SSF51658">
    <property type="entry name" value="Xylose isomerase-like"/>
    <property type="match status" value="1"/>
</dbReference>
<dbReference type="Gene3D" id="3.20.20.150">
    <property type="entry name" value="Divalent-metal-dependent TIM barrel enzymes"/>
    <property type="match status" value="1"/>
</dbReference>
<proteinExistence type="predicted"/>
<evidence type="ECO:0000313" key="2">
    <source>
        <dbReference type="EMBL" id="APY01538.1"/>
    </source>
</evidence>
<feature type="domain" description="Xylose isomerase-like TIM barrel" evidence="1">
    <location>
        <begin position="60"/>
        <end position="281"/>
    </location>
</feature>
<evidence type="ECO:0000313" key="3">
    <source>
        <dbReference type="Proteomes" id="UP000187506"/>
    </source>
</evidence>
<keyword evidence="2" id="KW-0378">Hydrolase</keyword>
<accession>A0AAC9PY49</accession>
<dbReference type="GO" id="GO:0004519">
    <property type="term" value="F:endonuclease activity"/>
    <property type="evidence" value="ECO:0007669"/>
    <property type="project" value="UniProtKB-KW"/>
</dbReference>
<organism evidence="2 3">
    <name type="scientific">Lacinutrix venerupis</name>
    <dbReference type="NCBI Taxonomy" id="1486034"/>
    <lineage>
        <taxon>Bacteria</taxon>
        <taxon>Pseudomonadati</taxon>
        <taxon>Bacteroidota</taxon>
        <taxon>Flavobacteriia</taxon>
        <taxon>Flavobacteriales</taxon>
        <taxon>Flavobacteriaceae</taxon>
        <taxon>Lacinutrix</taxon>
    </lineage>
</organism>
<gene>
    <name evidence="2" type="ORF">BWR22_13080</name>
</gene>
<keyword evidence="2" id="KW-0540">Nuclease</keyword>
<sequence>MATKYTRRDFTKLSALGLASIPLLSFTPTLTVENFNAPKELDIHLFSKHLQFLDYDNMSAAAANMGFNGLDLTVRRKGHVLPENVISDLPKAVKAMKKHGLKPKMLSTNVWDANNVENKKVLKTASEQGFTHYRTDWLKYPENKSITDSQALFGKQATELEILNKKLGLIGGYQNHAGNHVGAPVWDLIPILEATNGKNIGCQYDIRHAVVEGSQSWELGFKRILPFINSIVLKDFIWKKVNNNWKLINVPLGEGMVDFKRYFSLLKKYNVNVPVSLHAEYDLGGAEKGSYTIKIDKKEVFNYLEKDLIFIKETWKNVK</sequence>
<dbReference type="Proteomes" id="UP000187506">
    <property type="component" value="Chromosome"/>
</dbReference>